<comment type="caution">
    <text evidence="2">The sequence shown here is derived from an EMBL/GenBank/DDBJ whole genome shotgun (WGS) entry which is preliminary data.</text>
</comment>
<dbReference type="EMBL" id="SPHZ02000008">
    <property type="protein sequence ID" value="KAF0902760.1"/>
    <property type="molecule type" value="Genomic_DNA"/>
</dbReference>
<keyword evidence="3" id="KW-1185">Reference proteome</keyword>
<feature type="compositionally biased region" description="Basic and acidic residues" evidence="1">
    <location>
        <begin position="18"/>
        <end position="30"/>
    </location>
</feature>
<organism evidence="2 3">
    <name type="scientific">Oryza meyeriana var. granulata</name>
    <dbReference type="NCBI Taxonomy" id="110450"/>
    <lineage>
        <taxon>Eukaryota</taxon>
        <taxon>Viridiplantae</taxon>
        <taxon>Streptophyta</taxon>
        <taxon>Embryophyta</taxon>
        <taxon>Tracheophyta</taxon>
        <taxon>Spermatophyta</taxon>
        <taxon>Magnoliopsida</taxon>
        <taxon>Liliopsida</taxon>
        <taxon>Poales</taxon>
        <taxon>Poaceae</taxon>
        <taxon>BOP clade</taxon>
        <taxon>Oryzoideae</taxon>
        <taxon>Oryzeae</taxon>
        <taxon>Oryzinae</taxon>
        <taxon>Oryza</taxon>
        <taxon>Oryza meyeriana</taxon>
    </lineage>
</organism>
<accession>A0A6G1CRK9</accession>
<feature type="region of interest" description="Disordered" evidence="1">
    <location>
        <begin position="1"/>
        <end position="43"/>
    </location>
</feature>
<protein>
    <submittedName>
        <fullName evidence="2">Uncharacterized protein</fullName>
    </submittedName>
</protein>
<evidence type="ECO:0000313" key="2">
    <source>
        <dbReference type="EMBL" id="KAF0902760.1"/>
    </source>
</evidence>
<reference evidence="2 3" key="1">
    <citation type="submission" date="2019-11" db="EMBL/GenBank/DDBJ databases">
        <title>Whole genome sequence of Oryza granulata.</title>
        <authorList>
            <person name="Li W."/>
        </authorList>
    </citation>
    <scope>NUCLEOTIDE SEQUENCE [LARGE SCALE GENOMIC DNA]</scope>
    <source>
        <strain evidence="3">cv. Menghai</strain>
        <tissue evidence="2">Leaf</tissue>
    </source>
</reference>
<evidence type="ECO:0000256" key="1">
    <source>
        <dbReference type="SAM" id="MobiDB-lite"/>
    </source>
</evidence>
<gene>
    <name evidence="2" type="ORF">E2562_019091</name>
</gene>
<name>A0A6G1CRK9_9ORYZ</name>
<dbReference type="AlphaFoldDB" id="A0A6G1CRK9"/>
<evidence type="ECO:0000313" key="3">
    <source>
        <dbReference type="Proteomes" id="UP000479710"/>
    </source>
</evidence>
<dbReference type="Proteomes" id="UP000479710">
    <property type="component" value="Unassembled WGS sequence"/>
</dbReference>
<sequence>MDSTPSSCREAARGGGESARRCREAVRERGGAAGLEPGERDATGDTVTLARCSEVVACSCSAAVTD</sequence>
<proteinExistence type="predicted"/>